<dbReference type="EMBL" id="WUXR01000008">
    <property type="protein sequence ID" value="MBM4567121.1"/>
    <property type="molecule type" value="Genomic_DNA"/>
</dbReference>
<gene>
    <name evidence="3" type="ORF">GS441_17240</name>
    <name evidence="4" type="ORF">GS882_27225</name>
    <name evidence="5" type="ORF">GS947_00860</name>
</gene>
<dbReference type="PANTHER" id="PTHR30290:SF83">
    <property type="entry name" value="ABC TRANSPORTER SUBSTRATE-BINDING PROTEIN"/>
    <property type="match status" value="1"/>
</dbReference>
<proteinExistence type="predicted"/>
<accession>A0A9Q5RQU2</accession>
<evidence type="ECO:0000259" key="2">
    <source>
        <dbReference type="Pfam" id="PF00496"/>
    </source>
</evidence>
<organism evidence="4 6">
    <name type="scientific">Rhodococcus hoagii</name>
    <name type="common">Corynebacterium equii</name>
    <dbReference type="NCBI Taxonomy" id="43767"/>
    <lineage>
        <taxon>Bacteria</taxon>
        <taxon>Bacillati</taxon>
        <taxon>Actinomycetota</taxon>
        <taxon>Actinomycetes</taxon>
        <taxon>Mycobacteriales</taxon>
        <taxon>Nocardiaceae</taxon>
        <taxon>Prescottella</taxon>
    </lineage>
</organism>
<sequence>MLHRLWRGWRSVAVVSIGALALTACASADGQGSGDSANAGGAYAIGYVGDRAGEGDPVDGGVVTYGSYGFPATLDPTKTLMAGSTGGTELAAIYDTLVRYDFEKSQYVPQLAAGLESSDDGQTWTVTLRDGATFSDGTPVDSAAVKWSLDRYVAANRDVAQVWTNSVAGVETPDAKTVVIRLQRPWTDFPVLLAAGPGVIVAPSSEASGSFTPIGAGPFTVTRFAPNEVLELAPRADYVGGKPRLAGLRFVPTANAQGMFESIRSGELNAGYLYRNTEVIDSAIDAGLEGYRDLQGLGAIGMINQREGRPGADVRVRRAIALGIDPEALNQRVNGGKGPAGSAMFPEGSKWHNEDVQGVTYDPDQARELLSQAKADGYNGKLTYVAINEEASRQGALAAQAALNSIGFDVEVAYANSVTDLTRRVYVDRDFDIARSGASLIDAAPLLRLYGSLGSTSSNNAAGYNSPEMDALLVKLQTAGSDDAKQTAIDDIQKLADETVPYAVWAPTAVYTAWTPKLHGANVSIDNVVLFDEAWMER</sequence>
<dbReference type="GO" id="GO:1904680">
    <property type="term" value="F:peptide transmembrane transporter activity"/>
    <property type="evidence" value="ECO:0007669"/>
    <property type="project" value="TreeGrafter"/>
</dbReference>
<dbReference type="Pfam" id="PF00496">
    <property type="entry name" value="SBP_bac_5"/>
    <property type="match status" value="1"/>
</dbReference>
<dbReference type="GO" id="GO:0042597">
    <property type="term" value="C:periplasmic space"/>
    <property type="evidence" value="ECO:0007669"/>
    <property type="project" value="UniProtKB-ARBA"/>
</dbReference>
<dbReference type="Proteomes" id="UP000608063">
    <property type="component" value="Unassembled WGS sequence"/>
</dbReference>
<dbReference type="GO" id="GO:0043190">
    <property type="term" value="C:ATP-binding cassette (ABC) transporter complex"/>
    <property type="evidence" value="ECO:0007669"/>
    <property type="project" value="InterPro"/>
</dbReference>
<dbReference type="InterPro" id="IPR000914">
    <property type="entry name" value="SBP_5_dom"/>
</dbReference>
<dbReference type="PIRSF" id="PIRSF002741">
    <property type="entry name" value="MppA"/>
    <property type="match status" value="1"/>
</dbReference>
<dbReference type="Gene3D" id="3.10.105.10">
    <property type="entry name" value="Dipeptide-binding Protein, Domain 3"/>
    <property type="match status" value="1"/>
</dbReference>
<evidence type="ECO:0000313" key="5">
    <source>
        <dbReference type="EMBL" id="NKW40202.1"/>
    </source>
</evidence>
<dbReference type="InterPro" id="IPR030678">
    <property type="entry name" value="Peptide/Ni-bd"/>
</dbReference>
<evidence type="ECO:0000313" key="3">
    <source>
        <dbReference type="EMBL" id="MBM4567121.1"/>
    </source>
</evidence>
<dbReference type="EMBL" id="WVBC01000034">
    <property type="protein sequence ID" value="NKT81766.1"/>
    <property type="molecule type" value="Genomic_DNA"/>
</dbReference>
<feature type="chain" id="PRO_5044465825" evidence="1">
    <location>
        <begin position="27"/>
        <end position="538"/>
    </location>
</feature>
<feature type="signal peptide" evidence="1">
    <location>
        <begin position="1"/>
        <end position="26"/>
    </location>
</feature>
<dbReference type="EMBL" id="WVDC01000001">
    <property type="protein sequence ID" value="NKW40202.1"/>
    <property type="molecule type" value="Genomic_DNA"/>
</dbReference>
<evidence type="ECO:0000256" key="1">
    <source>
        <dbReference type="SAM" id="SignalP"/>
    </source>
</evidence>
<evidence type="ECO:0000313" key="4">
    <source>
        <dbReference type="EMBL" id="NKT81766.1"/>
    </source>
</evidence>
<dbReference type="Proteomes" id="UP000808906">
    <property type="component" value="Unassembled WGS sequence"/>
</dbReference>
<comment type="caution">
    <text evidence="4">The sequence shown here is derived from an EMBL/GenBank/DDBJ whole genome shotgun (WGS) entry which is preliminary data.</text>
</comment>
<reference evidence="4" key="2">
    <citation type="journal article" date="2020" name="Environ. Microbiol.">
        <title>The novel and transferable erm(51) gene confers Macrolides, Lincosamides, and Streptogramins B (MLSB) resistance to clonal Rhodococcus equi in the environment.</title>
        <authorList>
            <person name="Huber L."/>
            <person name="Giguere S."/>
            <person name="Slovis N.M."/>
            <person name="Alvarez-Narvaez S."/>
            <person name="Hart K.A."/>
            <person name="Greiter M."/>
            <person name="Morris E.R.A."/>
            <person name="Cohen N.D."/>
        </authorList>
    </citation>
    <scope>NUCLEOTIDE SEQUENCE</scope>
    <source>
        <strain evidence="4">Lh_116_1</strain>
        <strain evidence="5">Lh_16_1</strain>
    </source>
</reference>
<dbReference type="PROSITE" id="PS51257">
    <property type="entry name" value="PROKAR_LIPOPROTEIN"/>
    <property type="match status" value="1"/>
</dbReference>
<dbReference type="Gene3D" id="3.40.190.10">
    <property type="entry name" value="Periplasmic binding protein-like II"/>
    <property type="match status" value="1"/>
</dbReference>
<name>A0A9Q5RQU2_RHOHA</name>
<dbReference type="PANTHER" id="PTHR30290">
    <property type="entry name" value="PERIPLASMIC BINDING COMPONENT OF ABC TRANSPORTER"/>
    <property type="match status" value="1"/>
</dbReference>
<dbReference type="CDD" id="cd00995">
    <property type="entry name" value="PBP2_NikA_DppA_OppA_like"/>
    <property type="match status" value="1"/>
</dbReference>
<dbReference type="Proteomes" id="UP000603463">
    <property type="component" value="Unassembled WGS sequence"/>
</dbReference>
<dbReference type="SUPFAM" id="SSF53850">
    <property type="entry name" value="Periplasmic binding protein-like II"/>
    <property type="match status" value="1"/>
</dbReference>
<feature type="domain" description="Solute-binding protein family 5" evidence="2">
    <location>
        <begin position="107"/>
        <end position="458"/>
    </location>
</feature>
<reference evidence="3" key="1">
    <citation type="submission" date="2019-11" db="EMBL/GenBank/DDBJ databases">
        <title>Spread of Macrolides and rifampicin resistant Rhodococcus equi in clinical isolates in the USA.</title>
        <authorList>
            <person name="Alvarez-Narvaez S."/>
            <person name="Huber L."/>
            <person name="Cohen N.D."/>
            <person name="Slovis N."/>
            <person name="Greiter M."/>
            <person name="Giguere S."/>
            <person name="Hart K."/>
        </authorList>
    </citation>
    <scope>NUCLEOTIDE SEQUENCE</scope>
    <source>
        <strain evidence="3">Lh_17</strain>
    </source>
</reference>
<evidence type="ECO:0000313" key="6">
    <source>
        <dbReference type="Proteomes" id="UP000603463"/>
    </source>
</evidence>
<dbReference type="InterPro" id="IPR039424">
    <property type="entry name" value="SBP_5"/>
</dbReference>
<protein>
    <submittedName>
        <fullName evidence="4">ABC transporter substrate-binding protein</fullName>
    </submittedName>
</protein>
<dbReference type="GO" id="GO:0015833">
    <property type="term" value="P:peptide transport"/>
    <property type="evidence" value="ECO:0007669"/>
    <property type="project" value="TreeGrafter"/>
</dbReference>
<dbReference type="AlphaFoldDB" id="A0A9Q5RQU2"/>
<keyword evidence="1" id="KW-0732">Signal</keyword>